<accession>A0AAW2SUS4</accession>
<dbReference type="InterPro" id="IPR056789">
    <property type="entry name" value="LRR_R13L1-DRL21"/>
</dbReference>
<comment type="caution">
    <text evidence="4">The sequence shown here is derived from an EMBL/GenBank/DDBJ whole genome shotgun (WGS) entry which is preliminary data.</text>
</comment>
<proteinExistence type="predicted"/>
<evidence type="ECO:0000259" key="3">
    <source>
        <dbReference type="Pfam" id="PF25019"/>
    </source>
</evidence>
<gene>
    <name evidence="4" type="ORF">Scaly_0049600</name>
</gene>
<dbReference type="Gene3D" id="3.80.10.10">
    <property type="entry name" value="Ribonuclease Inhibitor"/>
    <property type="match status" value="3"/>
</dbReference>
<dbReference type="PANTHER" id="PTHR36766">
    <property type="entry name" value="PLANT BROAD-SPECTRUM MILDEW RESISTANCE PROTEIN RPW8"/>
    <property type="match status" value="1"/>
</dbReference>
<dbReference type="EMBL" id="JACGWM010000001">
    <property type="protein sequence ID" value="KAL0396012.1"/>
    <property type="molecule type" value="Genomic_DNA"/>
</dbReference>
<dbReference type="GO" id="GO:0006952">
    <property type="term" value="P:defense response"/>
    <property type="evidence" value="ECO:0007669"/>
    <property type="project" value="UniProtKB-KW"/>
</dbReference>
<dbReference type="AlphaFoldDB" id="A0AAW2SUS4"/>
<dbReference type="InterPro" id="IPR032675">
    <property type="entry name" value="LRR_dom_sf"/>
</dbReference>
<dbReference type="SUPFAM" id="SSF52047">
    <property type="entry name" value="RNI-like"/>
    <property type="match status" value="1"/>
</dbReference>
<keyword evidence="1" id="KW-0433">Leucine-rich repeat</keyword>
<reference evidence="4" key="2">
    <citation type="journal article" date="2024" name="Plant">
        <title>Genomic evolution and insights into agronomic trait innovations of Sesamum species.</title>
        <authorList>
            <person name="Miao H."/>
            <person name="Wang L."/>
            <person name="Qu L."/>
            <person name="Liu H."/>
            <person name="Sun Y."/>
            <person name="Le M."/>
            <person name="Wang Q."/>
            <person name="Wei S."/>
            <person name="Zheng Y."/>
            <person name="Lin W."/>
            <person name="Duan Y."/>
            <person name="Cao H."/>
            <person name="Xiong S."/>
            <person name="Wang X."/>
            <person name="Wei L."/>
            <person name="Li C."/>
            <person name="Ma Q."/>
            <person name="Ju M."/>
            <person name="Zhao R."/>
            <person name="Li G."/>
            <person name="Mu C."/>
            <person name="Tian Q."/>
            <person name="Mei H."/>
            <person name="Zhang T."/>
            <person name="Gao T."/>
            <person name="Zhang H."/>
        </authorList>
    </citation>
    <scope>NUCLEOTIDE SEQUENCE</scope>
    <source>
        <strain evidence="4">KEN8</strain>
    </source>
</reference>
<keyword evidence="2" id="KW-0611">Plant defense</keyword>
<sequence length="290" mass="33264">MSLVPKRLLYDHQRIMFMNIFSCSSLTHIELSAHNLKTLEKIYISNCKKLKSIRYLIQGEEESGGFNSLQILKVDNCDELSDILSPMMLESCTSLQTLLLSGCHNLVCFPIDFRSFPSCLLVLGISRCPKLTSLPKGGIRCLSSLTELCIGPFSEEVGLTSFYEIFQGIQQLHSLAKLELYGWPQFESLPDHLQHLTTLKEFRISNFGMEALPEWIRNLASLECLGLYTCRRIKRLPSKEALPKLSDLTIQECPELSERCKPDENEWHNISHISTIYLEGKLLRYKDKWL</sequence>
<evidence type="ECO:0000256" key="1">
    <source>
        <dbReference type="ARBA" id="ARBA00022614"/>
    </source>
</evidence>
<evidence type="ECO:0000256" key="2">
    <source>
        <dbReference type="ARBA" id="ARBA00022821"/>
    </source>
</evidence>
<evidence type="ECO:0000313" key="4">
    <source>
        <dbReference type="EMBL" id="KAL0396012.1"/>
    </source>
</evidence>
<reference evidence="4" key="1">
    <citation type="submission" date="2020-06" db="EMBL/GenBank/DDBJ databases">
        <authorList>
            <person name="Li T."/>
            <person name="Hu X."/>
            <person name="Zhang T."/>
            <person name="Song X."/>
            <person name="Zhang H."/>
            <person name="Dai N."/>
            <person name="Sheng W."/>
            <person name="Hou X."/>
            <person name="Wei L."/>
        </authorList>
    </citation>
    <scope>NUCLEOTIDE SEQUENCE</scope>
    <source>
        <strain evidence="4">KEN8</strain>
        <tissue evidence="4">Leaf</tissue>
    </source>
</reference>
<dbReference type="Pfam" id="PF25019">
    <property type="entry name" value="LRR_R13L1-DRL21"/>
    <property type="match status" value="1"/>
</dbReference>
<dbReference type="PANTHER" id="PTHR36766:SF40">
    <property type="entry name" value="DISEASE RESISTANCE PROTEIN RGA3"/>
    <property type="match status" value="1"/>
</dbReference>
<organism evidence="4">
    <name type="scientific">Sesamum calycinum</name>
    <dbReference type="NCBI Taxonomy" id="2727403"/>
    <lineage>
        <taxon>Eukaryota</taxon>
        <taxon>Viridiplantae</taxon>
        <taxon>Streptophyta</taxon>
        <taxon>Embryophyta</taxon>
        <taxon>Tracheophyta</taxon>
        <taxon>Spermatophyta</taxon>
        <taxon>Magnoliopsida</taxon>
        <taxon>eudicotyledons</taxon>
        <taxon>Gunneridae</taxon>
        <taxon>Pentapetalae</taxon>
        <taxon>asterids</taxon>
        <taxon>lamiids</taxon>
        <taxon>Lamiales</taxon>
        <taxon>Pedaliaceae</taxon>
        <taxon>Sesamum</taxon>
    </lineage>
</organism>
<feature type="domain" description="R13L1/DRL21-like LRR repeat region" evidence="3">
    <location>
        <begin position="192"/>
        <end position="253"/>
    </location>
</feature>
<protein>
    <recommendedName>
        <fullName evidence="3">R13L1/DRL21-like LRR repeat region domain-containing protein</fullName>
    </recommendedName>
</protein>
<name>A0AAW2SUS4_9LAMI</name>